<protein>
    <recommendedName>
        <fullName evidence="4">Lipoprotein</fullName>
    </recommendedName>
</protein>
<name>A0A0Q9ZWY0_9GAMM</name>
<evidence type="ECO:0008006" key="4">
    <source>
        <dbReference type="Google" id="ProtNLM"/>
    </source>
</evidence>
<reference evidence="2 3" key="1">
    <citation type="submission" date="2015-10" db="EMBL/GenBank/DDBJ databases">
        <title>Genome sequencing and analysis of members of genus Stenotrophomonas.</title>
        <authorList>
            <person name="Patil P.P."/>
            <person name="Midha S."/>
            <person name="Patil P.B."/>
        </authorList>
    </citation>
    <scope>NUCLEOTIDE SEQUENCE [LARGE SCALE GENOMIC DNA]</scope>
    <source>
        <strain evidence="2 3">JCM 9942</strain>
    </source>
</reference>
<keyword evidence="1" id="KW-0732">Signal</keyword>
<keyword evidence="3" id="KW-1185">Reference proteome</keyword>
<dbReference type="AlphaFoldDB" id="A0A0Q9ZWY0"/>
<dbReference type="PROSITE" id="PS51257">
    <property type="entry name" value="PROKAR_LIPOPROTEIN"/>
    <property type="match status" value="1"/>
</dbReference>
<gene>
    <name evidence="2" type="ORF">ARC78_02475</name>
</gene>
<comment type="caution">
    <text evidence="2">The sequence shown here is derived from an EMBL/GenBank/DDBJ whole genome shotgun (WGS) entry which is preliminary data.</text>
</comment>
<proteinExistence type="predicted"/>
<evidence type="ECO:0000313" key="2">
    <source>
        <dbReference type="EMBL" id="KRG37356.1"/>
    </source>
</evidence>
<dbReference type="OrthoDB" id="6006824at2"/>
<sequence>MSRILVVVGISAMALSACSSTPVASVEPIDGVISGQCHTDSVRGAAGLAAAPGTVERARVDSDSLGVSVVRGQRGRNDANVGASAGGDHLTIEIGPTNNITALRCG</sequence>
<evidence type="ECO:0000256" key="1">
    <source>
        <dbReference type="SAM" id="SignalP"/>
    </source>
</evidence>
<organism evidence="2 3">
    <name type="scientific">Stenotrophomonas pictorum JCM 9942</name>
    <dbReference type="NCBI Taxonomy" id="1236960"/>
    <lineage>
        <taxon>Bacteria</taxon>
        <taxon>Pseudomonadati</taxon>
        <taxon>Pseudomonadota</taxon>
        <taxon>Gammaproteobacteria</taxon>
        <taxon>Lysobacterales</taxon>
        <taxon>Lysobacteraceae</taxon>
        <taxon>Stenotrophomonas</taxon>
    </lineage>
</organism>
<feature type="signal peptide" evidence="1">
    <location>
        <begin position="1"/>
        <end position="19"/>
    </location>
</feature>
<evidence type="ECO:0000313" key="3">
    <source>
        <dbReference type="Proteomes" id="UP000050836"/>
    </source>
</evidence>
<feature type="chain" id="PRO_5006389948" description="Lipoprotein" evidence="1">
    <location>
        <begin position="20"/>
        <end position="106"/>
    </location>
</feature>
<dbReference type="Proteomes" id="UP000050836">
    <property type="component" value="Unassembled WGS sequence"/>
</dbReference>
<accession>A0A0Q9ZWY0</accession>
<dbReference type="RefSeq" id="WP_054660784.1">
    <property type="nucleotide sequence ID" value="NZ_BAZI01000521.1"/>
</dbReference>
<dbReference type="EMBL" id="LLXS01000078">
    <property type="protein sequence ID" value="KRG37356.1"/>
    <property type="molecule type" value="Genomic_DNA"/>
</dbReference>